<evidence type="ECO:0000259" key="8">
    <source>
        <dbReference type="Pfam" id="PF00562"/>
    </source>
</evidence>
<reference evidence="9 10" key="1">
    <citation type="submission" date="2015-08" db="EMBL/GenBank/DDBJ databases">
        <title>Next Generation Sequencing and Analysis of the Genome of Puccinia sorghi L Schw, the Causal Agent of Maize Common Rust.</title>
        <authorList>
            <person name="Rochi L."/>
            <person name="Burguener G."/>
            <person name="Darino M."/>
            <person name="Turjanski A."/>
            <person name="Kreff E."/>
            <person name="Dieguez M.J."/>
            <person name="Sacco F."/>
        </authorList>
    </citation>
    <scope>NUCLEOTIDE SEQUENCE [LARGE SCALE GENOMIC DNA]</scope>
    <source>
        <strain evidence="9 10">RO10H11247</strain>
    </source>
</reference>
<evidence type="ECO:0000256" key="1">
    <source>
        <dbReference type="ARBA" id="ARBA00012418"/>
    </source>
</evidence>
<dbReference type="GO" id="GO:0003899">
    <property type="term" value="F:DNA-directed RNA polymerase activity"/>
    <property type="evidence" value="ECO:0007669"/>
    <property type="project" value="UniProtKB-EC"/>
</dbReference>
<keyword evidence="5" id="KW-0804">Transcription</keyword>
<dbReference type="Pfam" id="PF00562">
    <property type="entry name" value="RNA_pol_Rpb2_6"/>
    <property type="match status" value="1"/>
</dbReference>
<dbReference type="Proteomes" id="UP000037035">
    <property type="component" value="Unassembled WGS sequence"/>
</dbReference>
<dbReference type="InterPro" id="IPR007121">
    <property type="entry name" value="RNA_pol_bsu_CS"/>
</dbReference>
<evidence type="ECO:0000256" key="3">
    <source>
        <dbReference type="ARBA" id="ARBA00022679"/>
    </source>
</evidence>
<keyword evidence="2" id="KW-0240">DNA-directed RNA polymerase</keyword>
<proteinExistence type="predicted"/>
<comment type="caution">
    <text evidence="9">The sequence shown here is derived from an EMBL/GenBank/DDBJ whole genome shotgun (WGS) entry which is preliminary data.</text>
</comment>
<protein>
    <recommendedName>
        <fullName evidence="1">DNA-directed RNA polymerase</fullName>
        <ecNumber evidence="1">2.7.7.6</ecNumber>
    </recommendedName>
</protein>
<evidence type="ECO:0000256" key="6">
    <source>
        <dbReference type="SAM" id="MobiDB-lite"/>
    </source>
</evidence>
<dbReference type="GO" id="GO:0000428">
    <property type="term" value="C:DNA-directed RNA polymerase complex"/>
    <property type="evidence" value="ECO:0007669"/>
    <property type="project" value="UniProtKB-KW"/>
</dbReference>
<dbReference type="InterPro" id="IPR007120">
    <property type="entry name" value="DNA-dir_RNAP_su2_dom"/>
</dbReference>
<keyword evidence="7" id="KW-0472">Membrane</keyword>
<dbReference type="InterPro" id="IPR037033">
    <property type="entry name" value="DNA-dir_RNAP_su2_hyb_sf"/>
</dbReference>
<gene>
    <name evidence="9" type="ORF">VP01_125g2</name>
</gene>
<accession>A0A0L6VPH3</accession>
<keyword evidence="7" id="KW-1133">Transmembrane helix</keyword>
<keyword evidence="7" id="KW-0812">Transmembrane</keyword>
<evidence type="ECO:0000256" key="2">
    <source>
        <dbReference type="ARBA" id="ARBA00022478"/>
    </source>
</evidence>
<dbReference type="GO" id="GO:0003677">
    <property type="term" value="F:DNA binding"/>
    <property type="evidence" value="ECO:0007669"/>
    <property type="project" value="InterPro"/>
</dbReference>
<dbReference type="EMBL" id="LAVV01002888">
    <property type="protein sequence ID" value="KNZ62517.1"/>
    <property type="molecule type" value="Genomic_DNA"/>
</dbReference>
<dbReference type="SUPFAM" id="SSF64484">
    <property type="entry name" value="beta and beta-prime subunits of DNA dependent RNA-polymerase"/>
    <property type="match status" value="1"/>
</dbReference>
<evidence type="ECO:0000313" key="10">
    <source>
        <dbReference type="Proteomes" id="UP000037035"/>
    </source>
</evidence>
<keyword evidence="3" id="KW-0808">Transferase</keyword>
<evidence type="ECO:0000256" key="5">
    <source>
        <dbReference type="ARBA" id="ARBA00023163"/>
    </source>
</evidence>
<feature type="transmembrane region" description="Helical" evidence="7">
    <location>
        <begin position="262"/>
        <end position="286"/>
    </location>
</feature>
<sequence length="764" mass="86096">MCIRDCECSTFDDLEVLTPRNLSPFFFVTPVFYTQNSAALYPQLSPSLQLLPQLPLTVTGNKLATPHGQKGVMYIMEENKMPVGVLDSADEIEFDIIMSLSSVVNRQTLGQYFEMVRGELIFRGLEMQNIVGATEREDRHLSCKLKLGSSLIQRWVMSEGTEVQEDVRASYGRCYMLPMAQLAQDKQHYSHNTSGIASLLPVVGCSRGGATDSPYKTPSSHTHNSTWSDPWTLHCVHKLDHIHNFQIKCLCYQNQSATIVRLYVGLLLCVTSPFVLVNFHILLSWVHEGPAYPQTSSLMQILKLYITATSIPLRKLYLFDSSFLNPDVPTQYTSSEGYLGGTCVMIDQMYNSFIKDISLLYCHDGRTGQDDCRQVSWEGARRNLLRHDRSFEQLTSWFDTCAFFASLDLTNSILFFQEIELNILLAANFAEDRRFDADHALLQHGRRGCCIFVDGTILEVVSGKDGKAHQGGSVPPWLLSISNPHRYEPTSLSRLDWHKSVALEVFALTIRWLKTPSSPLATPRAHHLLRHAHTWFIWWHQVTCGLPRSPHFAPPSPLSTDSFSRYPSYYLPAAGSNMRIAITCTSNPVCQRVRWRALYLLLGLLVQLASASPIPSSESPISDNEFQTSLPQRNTAEHGWRLPQELLDLHPTQTSHSSVASIENAFRDSVAAPKGRSSPTKESLALNSRDLPLGKNSHNAYQRKRHSPQVVKSNIHVAPCKSQKCSKVLIFSEIFFFSFSPAGPLNSKYHSSQKHHFFLHAIHS</sequence>
<dbReference type="PROSITE" id="PS01166">
    <property type="entry name" value="RNA_POL_BETA"/>
    <property type="match status" value="1"/>
</dbReference>
<feature type="region of interest" description="Disordered" evidence="6">
    <location>
        <begin position="670"/>
        <end position="691"/>
    </location>
</feature>
<dbReference type="AlphaFoldDB" id="A0A0L6VPH3"/>
<dbReference type="OrthoDB" id="5425034at2759"/>
<evidence type="ECO:0000313" key="9">
    <source>
        <dbReference type="EMBL" id="KNZ62517.1"/>
    </source>
</evidence>
<dbReference type="EC" id="2.7.7.6" evidence="1"/>
<keyword evidence="10" id="KW-1185">Reference proteome</keyword>
<keyword evidence="4" id="KW-0548">Nucleotidyltransferase</keyword>
<feature type="domain" description="DNA-directed RNA polymerase subunit 2 hybrid-binding" evidence="8">
    <location>
        <begin position="59"/>
        <end position="190"/>
    </location>
</feature>
<dbReference type="VEuPathDB" id="FungiDB:VP01_125g2"/>
<dbReference type="GO" id="GO:0006351">
    <property type="term" value="P:DNA-templated transcription"/>
    <property type="evidence" value="ECO:0007669"/>
    <property type="project" value="InterPro"/>
</dbReference>
<dbReference type="Gene3D" id="2.40.270.10">
    <property type="entry name" value="DNA-directed RNA polymerase, subunit 2, domain 6"/>
    <property type="match status" value="1"/>
</dbReference>
<evidence type="ECO:0000256" key="4">
    <source>
        <dbReference type="ARBA" id="ARBA00022695"/>
    </source>
</evidence>
<name>A0A0L6VPH3_9BASI</name>
<evidence type="ECO:0000256" key="7">
    <source>
        <dbReference type="SAM" id="Phobius"/>
    </source>
</evidence>
<dbReference type="STRING" id="27349.A0A0L6VPH3"/>
<organism evidence="9 10">
    <name type="scientific">Puccinia sorghi</name>
    <dbReference type="NCBI Taxonomy" id="27349"/>
    <lineage>
        <taxon>Eukaryota</taxon>
        <taxon>Fungi</taxon>
        <taxon>Dikarya</taxon>
        <taxon>Basidiomycota</taxon>
        <taxon>Pucciniomycotina</taxon>
        <taxon>Pucciniomycetes</taxon>
        <taxon>Pucciniales</taxon>
        <taxon>Pucciniaceae</taxon>
        <taxon>Puccinia</taxon>
    </lineage>
</organism>